<evidence type="ECO:0000313" key="2">
    <source>
        <dbReference type="Proteomes" id="UP000038010"/>
    </source>
</evidence>
<protein>
    <recommendedName>
        <fullName evidence="3">Arrestin-like N-terminal domain-containing protein</fullName>
    </recommendedName>
</protein>
<dbReference type="EMBL" id="LFJN01000028">
    <property type="protein sequence ID" value="KPI36774.1"/>
    <property type="molecule type" value="Genomic_DNA"/>
</dbReference>
<dbReference type="AlphaFoldDB" id="A0A0N1HNT1"/>
<gene>
    <name evidence="1" type="ORF">AB675_11853</name>
</gene>
<dbReference type="GeneID" id="28732616"/>
<organism evidence="1 2">
    <name type="scientific">Cyphellophora attinorum</name>
    <dbReference type="NCBI Taxonomy" id="1664694"/>
    <lineage>
        <taxon>Eukaryota</taxon>
        <taxon>Fungi</taxon>
        <taxon>Dikarya</taxon>
        <taxon>Ascomycota</taxon>
        <taxon>Pezizomycotina</taxon>
        <taxon>Eurotiomycetes</taxon>
        <taxon>Chaetothyriomycetidae</taxon>
        <taxon>Chaetothyriales</taxon>
        <taxon>Cyphellophoraceae</taxon>
        <taxon>Cyphellophora</taxon>
    </lineage>
</organism>
<comment type="caution">
    <text evidence="1">The sequence shown here is derived from an EMBL/GenBank/DDBJ whole genome shotgun (WGS) entry which is preliminary data.</text>
</comment>
<accession>A0A0N1HNT1</accession>
<evidence type="ECO:0008006" key="3">
    <source>
        <dbReference type="Google" id="ProtNLM"/>
    </source>
</evidence>
<dbReference type="RefSeq" id="XP_017996737.1">
    <property type="nucleotide sequence ID" value="XM_018140735.1"/>
</dbReference>
<reference evidence="1 2" key="1">
    <citation type="submission" date="2015-06" db="EMBL/GenBank/DDBJ databases">
        <title>Draft genome of the ant-associated black yeast Phialophora attae CBS 131958.</title>
        <authorList>
            <person name="Moreno L.F."/>
            <person name="Stielow B.J."/>
            <person name="de Hoog S."/>
            <person name="Vicente V.A."/>
            <person name="Weiss V.A."/>
            <person name="de Vries M."/>
            <person name="Cruz L.M."/>
            <person name="Souza E.M."/>
        </authorList>
    </citation>
    <scope>NUCLEOTIDE SEQUENCE [LARGE SCALE GENOMIC DNA]</scope>
    <source>
        <strain evidence="1 2">CBS 131958</strain>
    </source>
</reference>
<keyword evidence="2" id="KW-1185">Reference proteome</keyword>
<dbReference type="VEuPathDB" id="FungiDB:AB675_11853"/>
<sequence>MDASIEVLSTSHVSLINQCNNTQPSLLQIHARIRVLPKASDASPFDSATFTLYGAVKTEIGSKFALREIFEISDDKSWLEFEPCYKESAESYVDVTFDILPKDDASDKSSSQSFVPSLSLSGQTTVTTSDVLTSQQIIKGQCDVFYWIEAEFWHHRQVVHRMKVNVHVSKSTAPIQMQVTAATPAELLTTPVKPQKRAMLRRGWPLKLKKYLTPKISVHVPNDLGMVYAATTKSYTDYQLIAVPLTFLLETPPADEPKLTDMMGRFLGTASVEAKWYTTKTFSTANIAAQNPDKNNSLTPRITTRSVVTQKQHLSFPPFYQERAFQTLAGEDHTSRYSATAIFEILLPDTIRCPTVDTELLKVAYDLELKISMEGNNTAAEKDLGIVPCAAKLRFPVRVETM</sequence>
<evidence type="ECO:0000313" key="1">
    <source>
        <dbReference type="EMBL" id="KPI36774.1"/>
    </source>
</evidence>
<dbReference type="OrthoDB" id="4156953at2759"/>
<proteinExistence type="predicted"/>
<dbReference type="Proteomes" id="UP000038010">
    <property type="component" value="Unassembled WGS sequence"/>
</dbReference>
<name>A0A0N1HNT1_9EURO</name>